<dbReference type="Proteomes" id="UP001493153">
    <property type="component" value="Chromosome"/>
</dbReference>
<evidence type="ECO:0000256" key="2">
    <source>
        <dbReference type="SAM" id="SignalP"/>
    </source>
</evidence>
<reference evidence="3 4" key="1">
    <citation type="submission" date="2020-09" db="EMBL/GenBank/DDBJ databases">
        <title>Genome sequences of Mycetohabitans spp.</title>
        <authorList>
            <person name="Carter M.E."/>
            <person name="Carpenter S.C.D."/>
            <person name="Bogdanove A.J."/>
        </authorList>
    </citation>
    <scope>NUCLEOTIDE SEQUENCE [LARGE SCALE GENOMIC DNA]</scope>
    <source>
        <strain evidence="3 4">B12</strain>
    </source>
</reference>
<evidence type="ECO:0000313" key="4">
    <source>
        <dbReference type="Proteomes" id="UP001493153"/>
    </source>
</evidence>
<evidence type="ECO:0000313" key="3">
    <source>
        <dbReference type="EMBL" id="WXK39403.1"/>
    </source>
</evidence>
<accession>A0ABZ2PZ86</accession>
<feature type="signal peptide" evidence="2">
    <location>
        <begin position="1"/>
        <end position="25"/>
    </location>
</feature>
<gene>
    <name evidence="3" type="ORF">IHE29_09025</name>
</gene>
<protein>
    <submittedName>
        <fullName evidence="3">DUF2968 domain-containing protein</fullName>
    </submittedName>
</protein>
<feature type="coiled-coil region" evidence="1">
    <location>
        <begin position="201"/>
        <end position="228"/>
    </location>
</feature>
<keyword evidence="1" id="KW-0175">Coiled coil</keyword>
<name>A0ABZ2PZ86_9BURK</name>
<proteinExistence type="predicted"/>
<organism evidence="3 4">
    <name type="scientific">Mycetohabitans rhizoxinica</name>
    <dbReference type="NCBI Taxonomy" id="412963"/>
    <lineage>
        <taxon>Bacteria</taxon>
        <taxon>Pseudomonadati</taxon>
        <taxon>Pseudomonadota</taxon>
        <taxon>Betaproteobacteria</taxon>
        <taxon>Burkholderiales</taxon>
        <taxon>Burkholderiaceae</taxon>
        <taxon>Mycetohabitans</taxon>
    </lineage>
</organism>
<dbReference type="Pfam" id="PF11180">
    <property type="entry name" value="DUF2968"/>
    <property type="match status" value="1"/>
</dbReference>
<dbReference type="RefSeq" id="WP_013435213.1">
    <property type="nucleotide sequence ID" value="NZ_CP062171.1"/>
</dbReference>
<dbReference type="EMBL" id="CP062176">
    <property type="protein sequence ID" value="WXK39403.1"/>
    <property type="molecule type" value="Genomic_DNA"/>
</dbReference>
<keyword evidence="4" id="KW-1185">Reference proteome</keyword>
<evidence type="ECO:0000256" key="1">
    <source>
        <dbReference type="SAM" id="Coils"/>
    </source>
</evidence>
<feature type="chain" id="PRO_5046842805" evidence="2">
    <location>
        <begin position="26"/>
        <end position="239"/>
    </location>
</feature>
<sequence length="239" mass="26336">MNQLPRARGRVLTAVAAAIVSQAAAARAGMPPQEPASSVAISQEPAANVALPDAVASSTPTADEARHSTGGNVAELQRLIHASALTEFRTSYNGSYGASLLFYDKEMTYYIALFQQKNFWRVIKTQDPVRAEAIYAGLVRQTVQLSDIEIRRARLEAQKAFTDRMIALSRDRAVRLQADLNVARAQEAEVTTRQKQTAAQAQALNEQKTAAQTQLRELQRHIRDLQRQTEAGLPRSNPR</sequence>
<dbReference type="InterPro" id="IPR021350">
    <property type="entry name" value="DUF2968"/>
</dbReference>
<keyword evidence="2" id="KW-0732">Signal</keyword>